<feature type="coiled-coil region" evidence="1">
    <location>
        <begin position="25"/>
        <end position="52"/>
    </location>
</feature>
<evidence type="ECO:0000313" key="2">
    <source>
        <dbReference type="EMBL" id="UZH54645.1"/>
    </source>
</evidence>
<evidence type="ECO:0000256" key="1">
    <source>
        <dbReference type="SAM" id="Coils"/>
    </source>
</evidence>
<keyword evidence="1" id="KW-0175">Coiled coil</keyword>
<keyword evidence="3" id="KW-1185">Reference proteome</keyword>
<dbReference type="RefSeq" id="WP_265162976.1">
    <property type="nucleotide sequence ID" value="NZ_CP069620.1"/>
</dbReference>
<evidence type="ECO:0000313" key="3">
    <source>
        <dbReference type="Proteomes" id="UP001163981"/>
    </source>
</evidence>
<dbReference type="EMBL" id="CP069620">
    <property type="protein sequence ID" value="UZH54645.1"/>
    <property type="molecule type" value="Genomic_DNA"/>
</dbReference>
<protein>
    <recommendedName>
        <fullName evidence="4">FlgN protein</fullName>
    </recommendedName>
</protein>
<accession>A0ABY6NP26</accession>
<dbReference type="Proteomes" id="UP001163981">
    <property type="component" value="Chromosome"/>
</dbReference>
<organism evidence="2 3">
    <name type="scientific">Salinimicrobium tongyeongense</name>
    <dbReference type="NCBI Taxonomy" id="2809707"/>
    <lineage>
        <taxon>Bacteria</taxon>
        <taxon>Pseudomonadati</taxon>
        <taxon>Bacteroidota</taxon>
        <taxon>Flavobacteriia</taxon>
        <taxon>Flavobacteriales</taxon>
        <taxon>Flavobacteriaceae</taxon>
        <taxon>Salinimicrobium</taxon>
    </lineage>
</organism>
<name>A0ABY6NP26_9FLAO</name>
<reference evidence="2" key="1">
    <citation type="submission" date="2021-02" db="EMBL/GenBank/DDBJ databases">
        <title>Salinimicrobium sp. nov. isolated from seawater in Tongyeong, Republic of Korea.</title>
        <authorList>
            <person name="Lee S.-J."/>
        </authorList>
    </citation>
    <scope>NUCLEOTIDE SEQUENCE</scope>
    <source>
        <strain evidence="2">HN-2-9-2</strain>
    </source>
</reference>
<gene>
    <name evidence="2" type="ORF">JRG66_11775</name>
</gene>
<sequence length="145" mass="16885">MNSTLEHIGKEMISSYSHLSEKEQIDNFLDEINRTKKELRDLTKALKSLDKSIIQITWLDNLQKKDEIIIKGIIAMGKEANIQLTAFVEKQEERDSKNGIFKKELEALKEAINLHQESVLEVEHIIFDLRKNDEFLDLCKMADEL</sequence>
<evidence type="ECO:0008006" key="4">
    <source>
        <dbReference type="Google" id="ProtNLM"/>
    </source>
</evidence>
<proteinExistence type="predicted"/>